<accession>A0AAU0QD63</accession>
<protein>
    <submittedName>
        <fullName evidence="1">Acyltransferase</fullName>
    </submittedName>
</protein>
<dbReference type="AlphaFoldDB" id="A0AAU0QD63"/>
<reference evidence="1" key="1">
    <citation type="submission" date="2023-11" db="EMBL/GenBank/DDBJ databases">
        <authorList>
            <person name="Bhowmick S.K."/>
            <person name="Gandham S."/>
            <person name="Kumar R."/>
            <person name="Praharaj M.R."/>
            <person name="Maity H.K."/>
            <person name="Sarkar U."/>
            <person name="Dey B."/>
        </authorList>
    </citation>
    <scope>NUCLEOTIDE SEQUENCE</scope>
    <source>
        <strain evidence="1">NIAB_BDWBCSHFL_1</strain>
    </source>
</reference>
<dbReference type="EMBL" id="CP138660">
    <property type="protein sequence ID" value="WPF64204.1"/>
    <property type="molecule type" value="Genomic_DNA"/>
</dbReference>
<name>A0AAU0QD63_9MYCO</name>
<evidence type="ECO:0000313" key="1">
    <source>
        <dbReference type="EMBL" id="WPF64204.1"/>
    </source>
</evidence>
<sequence>MNLEPHIDRHLHGIGLPSPGGRAELSEICGHIASLPATAVGDGFVEGVDGIGDRPRAMAKVHHAGVDGVPAPT</sequence>
<keyword evidence="1" id="KW-0012">Acyltransferase</keyword>
<proteinExistence type="predicted"/>
<organism evidence="1">
    <name type="scientific">Mycobacterium orygis</name>
    <dbReference type="NCBI Taxonomy" id="1305738"/>
    <lineage>
        <taxon>Bacteria</taxon>
        <taxon>Bacillati</taxon>
        <taxon>Actinomycetota</taxon>
        <taxon>Actinomycetes</taxon>
        <taxon>Mycobacteriales</taxon>
        <taxon>Mycobacteriaceae</taxon>
        <taxon>Mycobacterium</taxon>
        <taxon>Mycobacterium tuberculosis complex</taxon>
    </lineage>
</organism>
<dbReference type="KEGG" id="mory:MO_002329"/>
<dbReference type="GeneID" id="45426202"/>
<dbReference type="GO" id="GO:0016746">
    <property type="term" value="F:acyltransferase activity"/>
    <property type="evidence" value="ECO:0007669"/>
    <property type="project" value="UniProtKB-KW"/>
</dbReference>
<keyword evidence="1" id="KW-0808">Transferase</keyword>
<dbReference type="RefSeq" id="WP_012054189.1">
    <property type="nucleotide sequence ID" value="NZ_CP063804.1"/>
</dbReference>
<gene>
    <name evidence="1" type="ORF">MO_002329</name>
</gene>